<dbReference type="PANTHER" id="PTHR48085:SF5">
    <property type="entry name" value="CADMIUM_ZINC-TRANSPORTING ATPASE HMA4-RELATED"/>
    <property type="match status" value="1"/>
</dbReference>
<dbReference type="InterPro" id="IPR018303">
    <property type="entry name" value="ATPase_P-typ_P_site"/>
</dbReference>
<feature type="transmembrane region" description="Helical" evidence="11">
    <location>
        <begin position="141"/>
        <end position="163"/>
    </location>
</feature>
<dbReference type="InterPro" id="IPR008250">
    <property type="entry name" value="ATPase_P-typ_transduc_dom_A_sf"/>
</dbReference>
<dbReference type="RefSeq" id="WP_027846157.1">
    <property type="nucleotide sequence ID" value="NZ_LMTZ01000001.1"/>
</dbReference>
<evidence type="ECO:0000256" key="4">
    <source>
        <dbReference type="ARBA" id="ARBA00022692"/>
    </source>
</evidence>
<keyword evidence="6 11" id="KW-0547">Nucleotide-binding</keyword>
<evidence type="ECO:0000313" key="13">
    <source>
        <dbReference type="EMBL" id="KST65409.1"/>
    </source>
</evidence>
<comment type="caution">
    <text evidence="13">The sequence shown here is derived from an EMBL/GenBank/DDBJ whole genome shotgun (WGS) entry which is preliminary data.</text>
</comment>
<dbReference type="PRINTS" id="PR00941">
    <property type="entry name" value="CDATPASE"/>
</dbReference>
<dbReference type="GO" id="GO:0005886">
    <property type="term" value="C:plasma membrane"/>
    <property type="evidence" value="ECO:0007669"/>
    <property type="project" value="UniProtKB-SubCell"/>
</dbReference>
<sequence length="747" mass="80658">MQQASKIEAIEARVHGMDCPSCAQTVQSNLHQLTGVNEVALNFGNGKLNMTYNPEKITQKDIFRRVEALGYQIESIFRKENSPSTTESAKIKNQKSKIDSLSSPWKFWLTTRRGQRVILSGTGLVLGFIAHSMGLSAWIQTSFYCIGIVLAGFPIARAGLISLKSRRADINLLMMISGVGACLLGDFLEGAMVVFLFSLGTTLQSFTLGRTRNAIRDLMDLTPPIATIKRGDEEVNVPISSIEVGEIITVRPGQRIALDGKVIYGISAVDQSPITGESVPVDKEAGDDVFGGTLNQTGYLEVKTTRKSNETTMARIIHLVEEAQGSRARSQQWVDKFASIYTPLVILLAIAIAIIPTVFFSQDMKVWIYHALVLLVIACPCALVISTPVSIVSAIGAATRKGILFKGGNSLETAGKIDILAFDKTGTLTEGLPKVLNIYSLGEQERSSILQIAASLEQRSEHPLAKAIIAEAKKQGLTLQTPHEFVAIPGKGIQAKLSDKLDCGVQDPQVASLLGKNHLLPHLNQEFYMVGNRRLFTNIPPEVSSLLAEISNLGQTPVLVGTKGGLIGIITLADGLRLEAREAVRLIETAGPKEVVILTGDSKSVAQQMVEQLGIFDYRAELLPKDKLLEIQRLQEQGIVGMVGDGINDAPALASADISFAIGRTDIALETADVVLVADDLRRLAYAISLSRKTVSVIQQNIIFSLITKALFLLLGSFGFVGLAVAVLADTGSSLLVTFNGMRLFKV</sequence>
<dbReference type="EMBL" id="LMTZ01000108">
    <property type="protein sequence ID" value="KST65409.1"/>
    <property type="molecule type" value="Genomic_DNA"/>
</dbReference>
<dbReference type="GO" id="GO:0019829">
    <property type="term" value="F:ATPase-coupled monoatomic cation transmembrane transporter activity"/>
    <property type="evidence" value="ECO:0007669"/>
    <property type="project" value="InterPro"/>
</dbReference>
<evidence type="ECO:0000256" key="8">
    <source>
        <dbReference type="ARBA" id="ARBA00022967"/>
    </source>
</evidence>
<comment type="subcellular location">
    <subcellularLocation>
        <location evidence="1">Cell membrane</location>
        <topology evidence="1">Multi-pass membrane protein</topology>
    </subcellularLocation>
</comment>
<evidence type="ECO:0000256" key="6">
    <source>
        <dbReference type="ARBA" id="ARBA00022741"/>
    </source>
</evidence>
<keyword evidence="3" id="KW-0813">Transport</keyword>
<proteinExistence type="inferred from homology"/>
<comment type="similarity">
    <text evidence="2 11">Belongs to the cation transport ATPase (P-type) (TC 3.A.3) family. Type IB subfamily.</text>
</comment>
<evidence type="ECO:0000256" key="3">
    <source>
        <dbReference type="ARBA" id="ARBA00022448"/>
    </source>
</evidence>
<dbReference type="InterPro" id="IPR023299">
    <property type="entry name" value="ATPase_P-typ_cyto_dom_N"/>
</dbReference>
<dbReference type="Pfam" id="PF00122">
    <property type="entry name" value="E1-E2_ATPase"/>
    <property type="match status" value="1"/>
</dbReference>
<evidence type="ECO:0000256" key="5">
    <source>
        <dbReference type="ARBA" id="ARBA00022723"/>
    </source>
</evidence>
<protein>
    <submittedName>
        <fullName evidence="13">Cadmium-transporting ATPase</fullName>
    </submittedName>
</protein>
<feature type="domain" description="HMA" evidence="12">
    <location>
        <begin position="8"/>
        <end position="74"/>
    </location>
</feature>
<evidence type="ECO:0000256" key="9">
    <source>
        <dbReference type="ARBA" id="ARBA00022989"/>
    </source>
</evidence>
<dbReference type="Pfam" id="PF00702">
    <property type="entry name" value="Hydrolase"/>
    <property type="match status" value="1"/>
</dbReference>
<dbReference type="PROSITE" id="PS50846">
    <property type="entry name" value="HMA_2"/>
    <property type="match status" value="1"/>
</dbReference>
<dbReference type="OrthoDB" id="438550at2"/>
<evidence type="ECO:0000259" key="12">
    <source>
        <dbReference type="PROSITE" id="PS50846"/>
    </source>
</evidence>
<dbReference type="Gene3D" id="2.70.150.10">
    <property type="entry name" value="Calcium-transporting ATPase, cytoplasmic transduction domain A"/>
    <property type="match status" value="1"/>
</dbReference>
<feature type="transmembrane region" description="Helical" evidence="11">
    <location>
        <begin position="367"/>
        <end position="396"/>
    </location>
</feature>
<dbReference type="InterPro" id="IPR051014">
    <property type="entry name" value="Cation_Transport_ATPase_IB"/>
</dbReference>
<dbReference type="EMBL" id="LMTZ01000001">
    <property type="protein sequence ID" value="KST70486.1"/>
    <property type="molecule type" value="Genomic_DNA"/>
</dbReference>
<dbReference type="InterPro" id="IPR036412">
    <property type="entry name" value="HAD-like_sf"/>
</dbReference>
<dbReference type="InterPro" id="IPR044492">
    <property type="entry name" value="P_typ_ATPase_HD_dom"/>
</dbReference>
<dbReference type="NCBIfam" id="TIGR01512">
    <property type="entry name" value="ATPase-IB2_Cd"/>
    <property type="match status" value="1"/>
</dbReference>
<dbReference type="Proteomes" id="UP000053372">
    <property type="component" value="Unassembled WGS sequence"/>
</dbReference>
<dbReference type="GO" id="GO:0005524">
    <property type="term" value="F:ATP binding"/>
    <property type="evidence" value="ECO:0007669"/>
    <property type="project" value="UniProtKB-UniRule"/>
</dbReference>
<dbReference type="Pfam" id="PF00403">
    <property type="entry name" value="HMA"/>
    <property type="match status" value="1"/>
</dbReference>
<dbReference type="SFLD" id="SFLDF00027">
    <property type="entry name" value="p-type_atpase"/>
    <property type="match status" value="1"/>
</dbReference>
<feature type="transmembrane region" description="Helical" evidence="11">
    <location>
        <begin position="170"/>
        <end position="187"/>
    </location>
</feature>
<keyword evidence="11" id="KW-1003">Cell membrane</keyword>
<keyword evidence="10 11" id="KW-0472">Membrane</keyword>
<dbReference type="InterPro" id="IPR059000">
    <property type="entry name" value="ATPase_P-type_domA"/>
</dbReference>
<keyword evidence="7 11" id="KW-0067">ATP-binding</keyword>
<evidence type="ECO:0000256" key="10">
    <source>
        <dbReference type="ARBA" id="ARBA00023136"/>
    </source>
</evidence>
<dbReference type="SFLD" id="SFLDG00002">
    <property type="entry name" value="C1.7:_P-type_atpase_like"/>
    <property type="match status" value="1"/>
</dbReference>
<dbReference type="Gene3D" id="3.40.50.1000">
    <property type="entry name" value="HAD superfamily/HAD-like"/>
    <property type="match status" value="1"/>
</dbReference>
<dbReference type="NCBIfam" id="TIGR01525">
    <property type="entry name" value="ATPase-IB_hvy"/>
    <property type="match status" value="1"/>
</dbReference>
<dbReference type="PROSITE" id="PS00154">
    <property type="entry name" value="ATPASE_E1_E2"/>
    <property type="match status" value="1"/>
</dbReference>
<evidence type="ECO:0000256" key="2">
    <source>
        <dbReference type="ARBA" id="ARBA00006024"/>
    </source>
</evidence>
<dbReference type="GO" id="GO:0016887">
    <property type="term" value="F:ATP hydrolysis activity"/>
    <property type="evidence" value="ECO:0007669"/>
    <property type="project" value="InterPro"/>
</dbReference>
<dbReference type="InterPro" id="IPR023214">
    <property type="entry name" value="HAD_sf"/>
</dbReference>
<dbReference type="SUPFAM" id="SSF81665">
    <property type="entry name" value="Calcium ATPase, transmembrane domain M"/>
    <property type="match status" value="1"/>
</dbReference>
<keyword evidence="15" id="KW-1185">Reference proteome</keyword>
<dbReference type="PANTHER" id="PTHR48085">
    <property type="entry name" value="CADMIUM/ZINC-TRANSPORTING ATPASE HMA2-RELATED"/>
    <property type="match status" value="1"/>
</dbReference>
<name>A0A0V7ZLQ0_9CYAN</name>
<dbReference type="SUPFAM" id="SSF55008">
    <property type="entry name" value="HMA, heavy metal-associated domain"/>
    <property type="match status" value="1"/>
</dbReference>
<keyword evidence="9 11" id="KW-1133">Transmembrane helix</keyword>
<dbReference type="CDD" id="cd00371">
    <property type="entry name" value="HMA"/>
    <property type="match status" value="1"/>
</dbReference>
<dbReference type="InterPro" id="IPR027256">
    <property type="entry name" value="P-typ_ATPase_IB"/>
</dbReference>
<keyword evidence="8" id="KW-1278">Translocase</keyword>
<accession>A0A0V7ZLQ0</accession>
<dbReference type="SFLD" id="SFLDS00003">
    <property type="entry name" value="Haloacid_Dehalogenase"/>
    <property type="match status" value="1"/>
</dbReference>
<dbReference type="AlphaFoldDB" id="A0A0V7ZLQ0"/>
<dbReference type="Gene3D" id="3.30.70.100">
    <property type="match status" value="1"/>
</dbReference>
<gene>
    <name evidence="13" type="ORF">BC008_21385</name>
    <name evidence="14" type="ORF">BC008_45340</name>
</gene>
<dbReference type="InterPro" id="IPR001757">
    <property type="entry name" value="P_typ_ATPase"/>
</dbReference>
<dbReference type="SUPFAM" id="SSF81653">
    <property type="entry name" value="Calcium ATPase, transduction domain A"/>
    <property type="match status" value="1"/>
</dbReference>
<evidence type="ECO:0000256" key="1">
    <source>
        <dbReference type="ARBA" id="ARBA00004651"/>
    </source>
</evidence>
<feature type="transmembrane region" description="Helical" evidence="11">
    <location>
        <begin position="117"/>
        <end position="135"/>
    </location>
</feature>
<dbReference type="FunFam" id="2.70.150.10:FF:000002">
    <property type="entry name" value="Copper-transporting ATPase 1, putative"/>
    <property type="match status" value="1"/>
</dbReference>
<dbReference type="Gene3D" id="3.40.1110.10">
    <property type="entry name" value="Calcium-transporting ATPase, cytoplasmic domain N"/>
    <property type="match status" value="1"/>
</dbReference>
<dbReference type="FunFam" id="3.30.70.100:FF:000001">
    <property type="entry name" value="ATPase copper transporting beta"/>
    <property type="match status" value="1"/>
</dbReference>
<dbReference type="NCBIfam" id="TIGR01494">
    <property type="entry name" value="ATPase_P-type"/>
    <property type="match status" value="2"/>
</dbReference>
<dbReference type="InterPro" id="IPR023298">
    <property type="entry name" value="ATPase_P-typ_TM_dom_sf"/>
</dbReference>
<evidence type="ECO:0000313" key="15">
    <source>
        <dbReference type="Proteomes" id="UP000053372"/>
    </source>
</evidence>
<dbReference type="InterPro" id="IPR006121">
    <property type="entry name" value="HMA_dom"/>
</dbReference>
<feature type="transmembrane region" description="Helical" evidence="11">
    <location>
        <begin position="193"/>
        <end position="209"/>
    </location>
</feature>
<reference evidence="13 15" key="1">
    <citation type="journal article" date="2015" name="Genome Announc.">
        <title>Draft Genome of the Euendolithic (true boring) Cyanobacterium Mastigocoleus testarum strain BC008.</title>
        <authorList>
            <person name="Guida B.S."/>
            <person name="Garcia-Pichel F."/>
        </authorList>
    </citation>
    <scope>NUCLEOTIDE SEQUENCE [LARGE SCALE GENOMIC DNA]</scope>
    <source>
        <strain evidence="13 15">BC008</strain>
    </source>
</reference>
<feature type="transmembrane region" description="Helical" evidence="11">
    <location>
        <begin position="702"/>
        <end position="729"/>
    </location>
</feature>
<dbReference type="PRINTS" id="PR00119">
    <property type="entry name" value="CATATPASE"/>
</dbReference>
<dbReference type="InterPro" id="IPR036163">
    <property type="entry name" value="HMA_dom_sf"/>
</dbReference>
<keyword evidence="5 11" id="KW-0479">Metal-binding</keyword>
<dbReference type="SUPFAM" id="SSF56784">
    <property type="entry name" value="HAD-like"/>
    <property type="match status" value="1"/>
</dbReference>
<evidence type="ECO:0000313" key="14">
    <source>
        <dbReference type="EMBL" id="KST70486.1"/>
    </source>
</evidence>
<feature type="transmembrane region" description="Helical" evidence="11">
    <location>
        <begin position="337"/>
        <end position="361"/>
    </location>
</feature>
<dbReference type="GO" id="GO:0046872">
    <property type="term" value="F:metal ion binding"/>
    <property type="evidence" value="ECO:0007669"/>
    <property type="project" value="UniProtKB-KW"/>
</dbReference>
<evidence type="ECO:0000256" key="7">
    <source>
        <dbReference type="ARBA" id="ARBA00022840"/>
    </source>
</evidence>
<evidence type="ECO:0000256" key="11">
    <source>
        <dbReference type="RuleBase" id="RU362081"/>
    </source>
</evidence>
<organism evidence="13 15">
    <name type="scientific">Mastigocoleus testarum BC008</name>
    <dbReference type="NCBI Taxonomy" id="371196"/>
    <lineage>
        <taxon>Bacteria</taxon>
        <taxon>Bacillati</taxon>
        <taxon>Cyanobacteriota</taxon>
        <taxon>Cyanophyceae</taxon>
        <taxon>Nostocales</taxon>
        <taxon>Hapalosiphonaceae</taxon>
        <taxon>Mastigocoleus</taxon>
    </lineage>
</organism>
<keyword evidence="4 11" id="KW-0812">Transmembrane</keyword>